<dbReference type="PANTHER" id="PTHR19446">
    <property type="entry name" value="REVERSE TRANSCRIPTASES"/>
    <property type="match status" value="1"/>
</dbReference>
<reference evidence="1 2" key="2">
    <citation type="journal article" date="2017" name="Nature">
        <title>The Apostasia genome and the evolution of orchids.</title>
        <authorList>
            <person name="Zhang G.Q."/>
            <person name="Liu K.W."/>
            <person name="Li Z."/>
            <person name="Lohaus R."/>
            <person name="Hsiao Y.Y."/>
            <person name="Niu S.C."/>
            <person name="Wang J.Y."/>
            <person name="Lin Y.C."/>
            <person name="Xu Q."/>
            <person name="Chen L.J."/>
            <person name="Yoshida K."/>
            <person name="Fujiwara S."/>
            <person name="Wang Z.W."/>
            <person name="Zhang Y.Q."/>
            <person name="Mitsuda N."/>
            <person name="Wang M."/>
            <person name="Liu G.H."/>
            <person name="Pecoraro L."/>
            <person name="Huang H.X."/>
            <person name="Xiao X.J."/>
            <person name="Lin M."/>
            <person name="Wu X.Y."/>
            <person name="Wu W.L."/>
            <person name="Chen Y.Y."/>
            <person name="Chang S.B."/>
            <person name="Sakamoto S."/>
            <person name="Ohme-Takagi M."/>
            <person name="Yagi M."/>
            <person name="Zeng S.J."/>
            <person name="Shen C.Y."/>
            <person name="Yeh C.M."/>
            <person name="Luo Y.B."/>
            <person name="Tsai W.C."/>
            <person name="Van de Peer Y."/>
            <person name="Liu Z.J."/>
        </authorList>
    </citation>
    <scope>NUCLEOTIDE SEQUENCE [LARGE SCALE GENOMIC DNA]</scope>
    <source>
        <tissue evidence="1">The whole plant</tissue>
    </source>
</reference>
<protein>
    <submittedName>
        <fullName evidence="1">Integrator complex subunit 11</fullName>
    </submittedName>
</protein>
<proteinExistence type="predicted"/>
<gene>
    <name evidence="1" type="ORF">MA16_Dca005105</name>
</gene>
<organism evidence="1 2">
    <name type="scientific">Dendrobium catenatum</name>
    <dbReference type="NCBI Taxonomy" id="906689"/>
    <lineage>
        <taxon>Eukaryota</taxon>
        <taxon>Viridiplantae</taxon>
        <taxon>Streptophyta</taxon>
        <taxon>Embryophyta</taxon>
        <taxon>Tracheophyta</taxon>
        <taxon>Spermatophyta</taxon>
        <taxon>Magnoliopsida</taxon>
        <taxon>Liliopsida</taxon>
        <taxon>Asparagales</taxon>
        <taxon>Orchidaceae</taxon>
        <taxon>Epidendroideae</taxon>
        <taxon>Malaxideae</taxon>
        <taxon>Dendrobiinae</taxon>
        <taxon>Dendrobium</taxon>
    </lineage>
</organism>
<keyword evidence="2" id="KW-1185">Reference proteome</keyword>
<dbReference type="Proteomes" id="UP000233837">
    <property type="component" value="Unassembled WGS sequence"/>
</dbReference>
<dbReference type="EMBL" id="KZ503429">
    <property type="protein sequence ID" value="PKU64182.1"/>
    <property type="molecule type" value="Genomic_DNA"/>
</dbReference>
<sequence>MEILNKRFSRVMKALYFCSKAKHQSLEDMKGILKKEIEELQMEESVDQDFPQEKFFLLRSKVNEYNCTLARLSTWWRQRAKARWIGEGDTNSNFFHAFANGCRNGNLIKQIKDGMGYLVEEPERIREIFTEFFNRKWRLRSCCLQGWPPNPKSLRQSESEFLSSDFRLEELELVIKELGNNVAPGVDGITYSSFIKAYWKTIGEDVWKAIELFFSSGKMCSKWKETLVVLILKISSPLTHSNFRPISLCLSIYKIVAKMLLNILS</sequence>
<accession>A0A2I0VL93</accession>
<dbReference type="STRING" id="906689.A0A2I0VL93"/>
<reference evidence="1 2" key="1">
    <citation type="journal article" date="2016" name="Sci. Rep.">
        <title>The Dendrobium catenatum Lindl. genome sequence provides insights into polysaccharide synthase, floral development and adaptive evolution.</title>
        <authorList>
            <person name="Zhang G.Q."/>
            <person name="Xu Q."/>
            <person name="Bian C."/>
            <person name="Tsai W.C."/>
            <person name="Yeh C.M."/>
            <person name="Liu K.W."/>
            <person name="Yoshida K."/>
            <person name="Zhang L.S."/>
            <person name="Chang S.B."/>
            <person name="Chen F."/>
            <person name="Shi Y."/>
            <person name="Su Y.Y."/>
            <person name="Zhang Y.Q."/>
            <person name="Chen L.J."/>
            <person name="Yin Y."/>
            <person name="Lin M."/>
            <person name="Huang H."/>
            <person name="Deng H."/>
            <person name="Wang Z.W."/>
            <person name="Zhu S.L."/>
            <person name="Zhao X."/>
            <person name="Deng C."/>
            <person name="Niu S.C."/>
            <person name="Huang J."/>
            <person name="Wang M."/>
            <person name="Liu G.H."/>
            <person name="Yang H.J."/>
            <person name="Xiao X.J."/>
            <person name="Hsiao Y.Y."/>
            <person name="Wu W.L."/>
            <person name="Chen Y.Y."/>
            <person name="Mitsuda N."/>
            <person name="Ohme-Takagi M."/>
            <person name="Luo Y.B."/>
            <person name="Van de Peer Y."/>
            <person name="Liu Z.J."/>
        </authorList>
    </citation>
    <scope>NUCLEOTIDE SEQUENCE [LARGE SCALE GENOMIC DNA]</scope>
    <source>
        <tissue evidence="1">The whole plant</tissue>
    </source>
</reference>
<evidence type="ECO:0000313" key="1">
    <source>
        <dbReference type="EMBL" id="PKU64182.1"/>
    </source>
</evidence>
<evidence type="ECO:0000313" key="2">
    <source>
        <dbReference type="Proteomes" id="UP000233837"/>
    </source>
</evidence>
<dbReference type="AlphaFoldDB" id="A0A2I0VL93"/>
<name>A0A2I0VL93_9ASPA</name>